<dbReference type="PANTHER" id="PTHR24414">
    <property type="entry name" value="F-BOX/KELCH-REPEAT PROTEIN SKIP4"/>
    <property type="match status" value="1"/>
</dbReference>
<dbReference type="EMBL" id="CACVBM020001607">
    <property type="protein sequence ID" value="CAA7055259.1"/>
    <property type="molecule type" value="Genomic_DNA"/>
</dbReference>
<name>A0A6D2L1V2_9BRAS</name>
<dbReference type="Gene3D" id="2.120.10.80">
    <property type="entry name" value="Kelch-type beta propeller"/>
    <property type="match status" value="1"/>
</dbReference>
<dbReference type="SUPFAM" id="SSF117281">
    <property type="entry name" value="Kelch motif"/>
    <property type="match status" value="1"/>
</dbReference>
<dbReference type="PANTHER" id="PTHR24414:SF184">
    <property type="entry name" value="GALACTOSE OXIDASE_KELCH REPEAT SUPERFAMILY PROTEIN"/>
    <property type="match status" value="1"/>
</dbReference>
<dbReference type="Pfam" id="PF00646">
    <property type="entry name" value="F-box"/>
    <property type="match status" value="1"/>
</dbReference>
<protein>
    <recommendedName>
        <fullName evidence="5">F-box domain-containing protein</fullName>
    </recommendedName>
</protein>
<feature type="domain" description="FKB95-like N-terminal Kelch" evidence="2">
    <location>
        <begin position="83"/>
        <end position="196"/>
    </location>
</feature>
<comment type="caution">
    <text evidence="3">The sequence shown here is derived from an EMBL/GenBank/DDBJ whole genome shotgun (WGS) entry which is preliminary data.</text>
</comment>
<evidence type="ECO:0000259" key="1">
    <source>
        <dbReference type="Pfam" id="PF00646"/>
    </source>
</evidence>
<feature type="domain" description="FKB95-like N-terminal Kelch" evidence="2">
    <location>
        <begin position="198"/>
        <end position="325"/>
    </location>
</feature>
<evidence type="ECO:0008006" key="5">
    <source>
        <dbReference type="Google" id="ProtNLM"/>
    </source>
</evidence>
<dbReference type="AlphaFoldDB" id="A0A6D2L1V2"/>
<feature type="domain" description="F-box" evidence="1">
    <location>
        <begin position="19"/>
        <end position="58"/>
    </location>
</feature>
<dbReference type="InterPro" id="IPR050354">
    <property type="entry name" value="F-box/kelch-repeat_ARATH"/>
</dbReference>
<reference evidence="3" key="1">
    <citation type="submission" date="2020-01" db="EMBL/GenBank/DDBJ databases">
        <authorList>
            <person name="Mishra B."/>
        </authorList>
    </citation>
    <scope>NUCLEOTIDE SEQUENCE [LARGE SCALE GENOMIC DNA]</scope>
</reference>
<dbReference type="InterPro" id="IPR057499">
    <property type="entry name" value="Kelch_FKB95"/>
</dbReference>
<evidence type="ECO:0000313" key="3">
    <source>
        <dbReference type="EMBL" id="CAA7055259.1"/>
    </source>
</evidence>
<dbReference type="SMART" id="SM00612">
    <property type="entry name" value="Kelch"/>
    <property type="match status" value="2"/>
</dbReference>
<gene>
    <name evidence="3" type="ORF">MERR_LOCUS42495</name>
</gene>
<dbReference type="Pfam" id="PF25210">
    <property type="entry name" value="Kelch_FKB95"/>
    <property type="match status" value="2"/>
</dbReference>
<dbReference type="OrthoDB" id="1070088at2759"/>
<dbReference type="Proteomes" id="UP000467841">
    <property type="component" value="Unassembled WGS sequence"/>
</dbReference>
<dbReference type="InterPro" id="IPR001810">
    <property type="entry name" value="F-box_dom"/>
</dbReference>
<sequence>MSSPPRRSSQTSESTQVQSLPYDLLISSVARIPRVHHPALSFVSKSFQSLLASPEIYETRSLIGRTESCLYVCLKVPPCHSRWFTLCRKPNRTIANEKSSGHLLVPVAHSQGVVAVGSSIYAIGGPSYYSPSTSVWVLDCHCHVWRKGPSMLVKRRGPAANVVDGKIYVAGGCEEINSSNWMEVFDPKTQTWELVADGVAYKPKEDRREAIGRRSLLDRGWSGCSDCVIDNVPCCFGGSDIRWYSTKRQVWMNMKGLIGLPKLDSTYGPVRMVDYGGKLAVFWTSSLRASGYGYKEKTIWCAVIALERRNGGQEIWGTVEWTDPVHTIPAAYNIVSALAATV</sequence>
<evidence type="ECO:0000313" key="4">
    <source>
        <dbReference type="Proteomes" id="UP000467841"/>
    </source>
</evidence>
<accession>A0A6D2L1V2</accession>
<keyword evidence="4" id="KW-1185">Reference proteome</keyword>
<organism evidence="3 4">
    <name type="scientific">Microthlaspi erraticum</name>
    <dbReference type="NCBI Taxonomy" id="1685480"/>
    <lineage>
        <taxon>Eukaryota</taxon>
        <taxon>Viridiplantae</taxon>
        <taxon>Streptophyta</taxon>
        <taxon>Embryophyta</taxon>
        <taxon>Tracheophyta</taxon>
        <taxon>Spermatophyta</taxon>
        <taxon>Magnoliopsida</taxon>
        <taxon>eudicotyledons</taxon>
        <taxon>Gunneridae</taxon>
        <taxon>Pentapetalae</taxon>
        <taxon>rosids</taxon>
        <taxon>malvids</taxon>
        <taxon>Brassicales</taxon>
        <taxon>Brassicaceae</taxon>
        <taxon>Coluteocarpeae</taxon>
        <taxon>Microthlaspi</taxon>
    </lineage>
</organism>
<evidence type="ECO:0000259" key="2">
    <source>
        <dbReference type="Pfam" id="PF25210"/>
    </source>
</evidence>
<dbReference type="InterPro" id="IPR006652">
    <property type="entry name" value="Kelch_1"/>
</dbReference>
<dbReference type="InterPro" id="IPR015915">
    <property type="entry name" value="Kelch-typ_b-propeller"/>
</dbReference>
<proteinExistence type="predicted"/>
<dbReference type="CDD" id="cd22152">
    <property type="entry name" value="F-box_AtAFR-like"/>
    <property type="match status" value="1"/>
</dbReference>